<gene>
    <name evidence="2" type="ORF">Salmuc_02127</name>
</gene>
<evidence type="ECO:0000256" key="1">
    <source>
        <dbReference type="SAM" id="Phobius"/>
    </source>
</evidence>
<reference evidence="3" key="1">
    <citation type="journal article" date="2014" name="Stand. Genomic Sci.">
        <title>Genome sequence of the exopolysaccharide-producing Salipiger mucosus type strain (DSM 16094(T)), a moderately halophilic member of the Roseobacter clade.</title>
        <authorList>
            <person name="Riedel T."/>
            <person name="Spring S."/>
            <person name="Fiebig A."/>
            <person name="Petersen J."/>
            <person name="Kyrpides N.C."/>
            <person name="Goker M."/>
            <person name="Klenk H.P."/>
        </authorList>
    </citation>
    <scope>NUCLEOTIDE SEQUENCE [LARGE SCALE GENOMIC DNA]</scope>
    <source>
        <strain evidence="3">DSM 16094</strain>
    </source>
</reference>
<proteinExistence type="predicted"/>
<dbReference type="Proteomes" id="UP000015347">
    <property type="component" value="Unassembled WGS sequence"/>
</dbReference>
<keyword evidence="3" id="KW-1185">Reference proteome</keyword>
<dbReference type="InterPro" id="IPR007971">
    <property type="entry name" value="Bundlin"/>
</dbReference>
<keyword evidence="1" id="KW-0472">Membrane</keyword>
<dbReference type="Gene3D" id="3.30.1690.10">
    <property type="entry name" value="TcpA-like pilin"/>
    <property type="match status" value="1"/>
</dbReference>
<feature type="transmembrane region" description="Helical" evidence="1">
    <location>
        <begin position="12"/>
        <end position="34"/>
    </location>
</feature>
<dbReference type="InterPro" id="IPR010916">
    <property type="entry name" value="TonB_box_CS"/>
</dbReference>
<dbReference type="GO" id="GO:0009289">
    <property type="term" value="C:pilus"/>
    <property type="evidence" value="ECO:0007669"/>
    <property type="project" value="InterPro"/>
</dbReference>
<dbReference type="InterPro" id="IPR045584">
    <property type="entry name" value="Pilin-like"/>
</dbReference>
<keyword evidence="1" id="KW-0812">Transmembrane</keyword>
<accession>S9SBB9</accession>
<dbReference type="Pfam" id="PF05307">
    <property type="entry name" value="Bundlin"/>
    <property type="match status" value="1"/>
</dbReference>
<comment type="caution">
    <text evidence="2">The sequence shown here is derived from an EMBL/GenBank/DDBJ whole genome shotgun (WGS) entry which is preliminary data.</text>
</comment>
<evidence type="ECO:0000313" key="2">
    <source>
        <dbReference type="EMBL" id="EPX83519.1"/>
    </source>
</evidence>
<dbReference type="STRING" id="1123237.Salmuc_02127"/>
<dbReference type="HOGENOM" id="CLU_1524091_0_0_5"/>
<sequence>MRGAKRAAERGNALLGIAMALIISAVVAAGYLVFFNNANNSAKNNDFMAQLAAVQTAVQSLYYGQSTYTGLDTATLADSGTLPEKMLSGSAIKHPFNADITVAPGGTNDTFVVTATNIPEASCTTLVTKDLGRSLVRLQTDVAGNAVNKRAMSPAEAQANCTDPGDGVITIIWEFY</sequence>
<dbReference type="PROSITE" id="PS00430">
    <property type="entry name" value="TONB_DEPENDENT_REC_1"/>
    <property type="match status" value="1"/>
</dbReference>
<dbReference type="EMBL" id="APVH01000015">
    <property type="protein sequence ID" value="EPX83519.1"/>
    <property type="molecule type" value="Genomic_DNA"/>
</dbReference>
<evidence type="ECO:0000313" key="3">
    <source>
        <dbReference type="Proteomes" id="UP000015347"/>
    </source>
</evidence>
<keyword evidence="1" id="KW-1133">Transmembrane helix</keyword>
<dbReference type="eggNOG" id="COG2165">
    <property type="taxonomic scope" value="Bacteria"/>
</dbReference>
<dbReference type="SUPFAM" id="SSF54523">
    <property type="entry name" value="Pili subunits"/>
    <property type="match status" value="1"/>
</dbReference>
<organism evidence="2 3">
    <name type="scientific">Salipiger mucosus DSM 16094</name>
    <dbReference type="NCBI Taxonomy" id="1123237"/>
    <lineage>
        <taxon>Bacteria</taxon>
        <taxon>Pseudomonadati</taxon>
        <taxon>Pseudomonadota</taxon>
        <taxon>Alphaproteobacteria</taxon>
        <taxon>Rhodobacterales</taxon>
        <taxon>Roseobacteraceae</taxon>
        <taxon>Salipiger</taxon>
    </lineage>
</organism>
<protein>
    <submittedName>
        <fullName evidence="2">Type IV pilus biogenesis protein, putative</fullName>
    </submittedName>
</protein>
<dbReference type="AlphaFoldDB" id="S9SBB9"/>
<name>S9SBB9_9RHOB</name>